<organism evidence="2 3">
    <name type="scientific">Sinobacterium caligoides</name>
    <dbReference type="NCBI Taxonomy" id="933926"/>
    <lineage>
        <taxon>Bacteria</taxon>
        <taxon>Pseudomonadati</taxon>
        <taxon>Pseudomonadota</taxon>
        <taxon>Gammaproteobacteria</taxon>
        <taxon>Cellvibrionales</taxon>
        <taxon>Spongiibacteraceae</taxon>
        <taxon>Sinobacterium</taxon>
    </lineage>
</organism>
<protein>
    <submittedName>
        <fullName evidence="2">Uncharacterized protein</fullName>
    </submittedName>
</protein>
<name>A0A3N2DPW8_9GAMM</name>
<dbReference type="AlphaFoldDB" id="A0A3N2DPW8"/>
<keyword evidence="3" id="KW-1185">Reference proteome</keyword>
<comment type="caution">
    <text evidence="2">The sequence shown here is derived from an EMBL/GenBank/DDBJ whole genome shotgun (WGS) entry which is preliminary data.</text>
</comment>
<feature type="chain" id="PRO_5018227255" evidence="1">
    <location>
        <begin position="20"/>
        <end position="75"/>
    </location>
</feature>
<dbReference type="RefSeq" id="WP_148059379.1">
    <property type="nucleotide sequence ID" value="NZ_RKHR01000004.1"/>
</dbReference>
<evidence type="ECO:0000313" key="3">
    <source>
        <dbReference type="Proteomes" id="UP000275394"/>
    </source>
</evidence>
<sequence length="75" mass="8357">MRILFLLIVIVSFCSNGRANEPPPSTPQAMITLTVTIPARHYIAAVDRHLYVPQDSVVVTQKVSHSLHYKIVCAQ</sequence>
<keyword evidence="1" id="KW-0732">Signal</keyword>
<gene>
    <name evidence="2" type="ORF">EDC56_2177</name>
</gene>
<proteinExistence type="predicted"/>
<dbReference type="Proteomes" id="UP000275394">
    <property type="component" value="Unassembled WGS sequence"/>
</dbReference>
<feature type="signal peptide" evidence="1">
    <location>
        <begin position="1"/>
        <end position="19"/>
    </location>
</feature>
<evidence type="ECO:0000313" key="2">
    <source>
        <dbReference type="EMBL" id="ROS01732.1"/>
    </source>
</evidence>
<accession>A0A3N2DPW8</accession>
<dbReference type="EMBL" id="RKHR01000004">
    <property type="protein sequence ID" value="ROS01732.1"/>
    <property type="molecule type" value="Genomic_DNA"/>
</dbReference>
<evidence type="ECO:0000256" key="1">
    <source>
        <dbReference type="SAM" id="SignalP"/>
    </source>
</evidence>
<reference evidence="2 3" key="1">
    <citation type="submission" date="2018-11" db="EMBL/GenBank/DDBJ databases">
        <title>Genomic Encyclopedia of Type Strains, Phase IV (KMG-IV): sequencing the most valuable type-strain genomes for metagenomic binning, comparative biology and taxonomic classification.</title>
        <authorList>
            <person name="Goeker M."/>
        </authorList>
    </citation>
    <scope>NUCLEOTIDE SEQUENCE [LARGE SCALE GENOMIC DNA]</scope>
    <source>
        <strain evidence="2 3">DSM 100316</strain>
    </source>
</reference>